<evidence type="ECO:0000256" key="5">
    <source>
        <dbReference type="ARBA" id="ARBA00022741"/>
    </source>
</evidence>
<keyword evidence="9 10" id="KW-0342">GTP-binding</keyword>
<feature type="domain" description="CP-type G" evidence="13">
    <location>
        <begin position="93"/>
        <end position="247"/>
    </location>
</feature>
<evidence type="ECO:0000256" key="1">
    <source>
        <dbReference type="ARBA" id="ARBA00022490"/>
    </source>
</evidence>
<evidence type="ECO:0000256" key="6">
    <source>
        <dbReference type="ARBA" id="ARBA00022801"/>
    </source>
</evidence>
<dbReference type="Proteomes" id="UP000244911">
    <property type="component" value="Unassembled WGS sequence"/>
</dbReference>
<evidence type="ECO:0000256" key="3">
    <source>
        <dbReference type="ARBA" id="ARBA00022723"/>
    </source>
</evidence>
<dbReference type="OrthoDB" id="9809485at2"/>
<dbReference type="CDD" id="cd01854">
    <property type="entry name" value="YjeQ_EngC"/>
    <property type="match status" value="1"/>
</dbReference>
<feature type="domain" description="EngC GTPase" evidence="12">
    <location>
        <begin position="99"/>
        <end position="245"/>
    </location>
</feature>
<protein>
    <recommendedName>
        <fullName evidence="10">Small ribosomal subunit biogenesis GTPase RsgA</fullName>
        <ecNumber evidence="10">3.6.1.-</ecNumber>
    </recommendedName>
</protein>
<dbReference type="NCBIfam" id="TIGR00157">
    <property type="entry name" value="ribosome small subunit-dependent GTPase A"/>
    <property type="match status" value="1"/>
</dbReference>
<dbReference type="Gene3D" id="1.10.40.50">
    <property type="entry name" value="Probable gtpase engc, domain 3"/>
    <property type="match status" value="1"/>
</dbReference>
<dbReference type="GO" id="GO:0019843">
    <property type="term" value="F:rRNA binding"/>
    <property type="evidence" value="ECO:0007669"/>
    <property type="project" value="UniProtKB-KW"/>
</dbReference>
<feature type="binding site" evidence="10">
    <location>
        <position position="270"/>
    </location>
    <ligand>
        <name>Zn(2+)</name>
        <dbReference type="ChEBI" id="CHEBI:29105"/>
    </ligand>
</feature>
<keyword evidence="6 10" id="KW-0378">Hydrolase</keyword>
<keyword evidence="2 10" id="KW-0690">Ribosome biogenesis</keyword>
<name>A0A2R8AGK6_9RHOB</name>
<feature type="binding site" evidence="10">
    <location>
        <position position="283"/>
    </location>
    <ligand>
        <name>Zn(2+)</name>
        <dbReference type="ChEBI" id="CHEBI:29105"/>
    </ligand>
</feature>
<feature type="binding site" evidence="10">
    <location>
        <begin position="138"/>
        <end position="141"/>
    </location>
    <ligand>
        <name>GTP</name>
        <dbReference type="ChEBI" id="CHEBI:37565"/>
    </ligand>
</feature>
<feature type="binding site" evidence="10">
    <location>
        <begin position="190"/>
        <end position="198"/>
    </location>
    <ligand>
        <name>GTP</name>
        <dbReference type="ChEBI" id="CHEBI:37565"/>
    </ligand>
</feature>
<evidence type="ECO:0000256" key="9">
    <source>
        <dbReference type="ARBA" id="ARBA00023134"/>
    </source>
</evidence>
<keyword evidence="8 10" id="KW-0694">RNA-binding</keyword>
<evidence type="ECO:0000256" key="4">
    <source>
        <dbReference type="ARBA" id="ARBA00022730"/>
    </source>
</evidence>
<dbReference type="GO" id="GO:0005737">
    <property type="term" value="C:cytoplasm"/>
    <property type="evidence" value="ECO:0007669"/>
    <property type="project" value="UniProtKB-SubCell"/>
</dbReference>
<reference evidence="14 15" key="1">
    <citation type="submission" date="2018-03" db="EMBL/GenBank/DDBJ databases">
        <authorList>
            <person name="Keele B.F."/>
        </authorList>
    </citation>
    <scope>NUCLEOTIDE SEQUENCE [LARGE SCALE GENOMIC DNA]</scope>
    <source>
        <strain evidence="14 15">CECT 8811</strain>
    </source>
</reference>
<dbReference type="AlphaFoldDB" id="A0A2R8AGK6"/>
<dbReference type="GO" id="GO:0042274">
    <property type="term" value="P:ribosomal small subunit biogenesis"/>
    <property type="evidence" value="ECO:0007669"/>
    <property type="project" value="UniProtKB-UniRule"/>
</dbReference>
<dbReference type="GO" id="GO:0005525">
    <property type="term" value="F:GTP binding"/>
    <property type="evidence" value="ECO:0007669"/>
    <property type="project" value="UniProtKB-UniRule"/>
</dbReference>
<evidence type="ECO:0000259" key="13">
    <source>
        <dbReference type="PROSITE" id="PS51721"/>
    </source>
</evidence>
<dbReference type="InterPro" id="IPR010914">
    <property type="entry name" value="RsgA_GTPase_dom"/>
</dbReference>
<evidence type="ECO:0000259" key="12">
    <source>
        <dbReference type="PROSITE" id="PS50936"/>
    </source>
</evidence>
<dbReference type="PROSITE" id="PS50936">
    <property type="entry name" value="ENGC_GTPASE"/>
    <property type="match status" value="1"/>
</dbReference>
<feature type="region of interest" description="Disordered" evidence="11">
    <location>
        <begin position="309"/>
        <end position="343"/>
    </location>
</feature>
<dbReference type="Pfam" id="PF03193">
    <property type="entry name" value="RsgA_GTPase"/>
    <property type="match status" value="1"/>
</dbReference>
<dbReference type="HAMAP" id="MF_01820">
    <property type="entry name" value="GTPase_RsgA"/>
    <property type="match status" value="1"/>
</dbReference>
<keyword evidence="15" id="KW-1185">Reference proteome</keyword>
<dbReference type="GO" id="GO:0003924">
    <property type="term" value="F:GTPase activity"/>
    <property type="evidence" value="ECO:0007669"/>
    <property type="project" value="UniProtKB-UniRule"/>
</dbReference>
<sequence length="343" mass="37616">MTLTLMDLGWSASFEQARAEHPDTLTPYRLTEIHRAQMIALGEDGVVTLTTPKFSAGELAVGDWVLADPEFRIQHILDRRSLLQRRGAGTDAHVQLIAANVDTLFIVTSCNDDFNIARLERFLALAHEAGCYPVLVLTKADLCDDPREYERVAQVLDPMLTILTVNACDPESAAEVAAWCKAPQTAAFIGSSGVGKTTLTNALTGGDAATGAIREDDARGRHVTTARSMRPMLQGGWIIDMPGMRALRLIDTREGIDNVFDDLAELEAQCRFTDCAHETEPGCAVQAAIAAGDLDLERLDRWLKLRKGEKKNSETVAQSRSREKKFSKMVKGVTKGAKHRKGR</sequence>
<dbReference type="PANTHER" id="PTHR32120:SF10">
    <property type="entry name" value="SMALL RIBOSOMAL SUBUNIT BIOGENESIS GTPASE RSGA"/>
    <property type="match status" value="1"/>
</dbReference>
<feature type="binding site" evidence="10">
    <location>
        <position position="275"/>
    </location>
    <ligand>
        <name>Zn(2+)</name>
        <dbReference type="ChEBI" id="CHEBI:29105"/>
    </ligand>
</feature>
<organism evidence="14 15">
    <name type="scientific">Aliiroseovarius pelagivivens</name>
    <dbReference type="NCBI Taxonomy" id="1639690"/>
    <lineage>
        <taxon>Bacteria</taxon>
        <taxon>Pseudomonadati</taxon>
        <taxon>Pseudomonadota</taxon>
        <taxon>Alphaproteobacteria</taxon>
        <taxon>Rhodobacterales</taxon>
        <taxon>Paracoccaceae</taxon>
        <taxon>Aliiroseovarius</taxon>
    </lineage>
</organism>
<keyword evidence="7 10" id="KW-0862">Zinc</keyword>
<dbReference type="SUPFAM" id="SSF52540">
    <property type="entry name" value="P-loop containing nucleoside triphosphate hydrolases"/>
    <property type="match status" value="1"/>
</dbReference>
<dbReference type="PANTHER" id="PTHR32120">
    <property type="entry name" value="SMALL RIBOSOMAL SUBUNIT BIOGENESIS GTPASE RSGA"/>
    <property type="match status" value="1"/>
</dbReference>
<evidence type="ECO:0000256" key="2">
    <source>
        <dbReference type="ARBA" id="ARBA00022517"/>
    </source>
</evidence>
<keyword evidence="4 10" id="KW-0699">rRNA-binding</keyword>
<gene>
    <name evidence="10 14" type="primary">rsgA</name>
    <name evidence="14" type="ORF">ALP8811_00123</name>
</gene>
<dbReference type="RefSeq" id="WP_108855268.1">
    <property type="nucleotide sequence ID" value="NZ_OMOI01000001.1"/>
</dbReference>
<dbReference type="Gene3D" id="3.40.50.300">
    <property type="entry name" value="P-loop containing nucleotide triphosphate hydrolases"/>
    <property type="match status" value="1"/>
</dbReference>
<dbReference type="InterPro" id="IPR027417">
    <property type="entry name" value="P-loop_NTPase"/>
</dbReference>
<keyword evidence="1 10" id="KW-0963">Cytoplasm</keyword>
<proteinExistence type="inferred from homology"/>
<dbReference type="InterPro" id="IPR004881">
    <property type="entry name" value="Ribosome_biogen_GTPase_RsgA"/>
</dbReference>
<dbReference type="InterPro" id="IPR030378">
    <property type="entry name" value="G_CP_dom"/>
</dbReference>
<dbReference type="GO" id="GO:0046872">
    <property type="term" value="F:metal ion binding"/>
    <property type="evidence" value="ECO:0007669"/>
    <property type="project" value="UniProtKB-KW"/>
</dbReference>
<dbReference type="PROSITE" id="PS51721">
    <property type="entry name" value="G_CP"/>
    <property type="match status" value="1"/>
</dbReference>
<evidence type="ECO:0000313" key="14">
    <source>
        <dbReference type="EMBL" id="SPF75138.1"/>
    </source>
</evidence>
<evidence type="ECO:0000313" key="15">
    <source>
        <dbReference type="Proteomes" id="UP000244911"/>
    </source>
</evidence>
<evidence type="ECO:0000256" key="11">
    <source>
        <dbReference type="SAM" id="MobiDB-lite"/>
    </source>
</evidence>
<comment type="similarity">
    <text evidence="10">Belongs to the TRAFAC class YlqF/YawG GTPase family. RsgA subfamily.</text>
</comment>
<evidence type="ECO:0000256" key="7">
    <source>
        <dbReference type="ARBA" id="ARBA00022833"/>
    </source>
</evidence>
<evidence type="ECO:0000256" key="8">
    <source>
        <dbReference type="ARBA" id="ARBA00022884"/>
    </source>
</evidence>
<feature type="binding site" evidence="10">
    <location>
        <position position="277"/>
    </location>
    <ligand>
        <name>Zn(2+)</name>
        <dbReference type="ChEBI" id="CHEBI:29105"/>
    </ligand>
</feature>
<keyword evidence="3 10" id="KW-0479">Metal-binding</keyword>
<comment type="subunit">
    <text evidence="10">Monomer. Associates with 30S ribosomal subunit, binds 16S rRNA.</text>
</comment>
<accession>A0A2R8AGK6</accession>
<dbReference type="EMBL" id="OMOI01000001">
    <property type="protein sequence ID" value="SPF75138.1"/>
    <property type="molecule type" value="Genomic_DNA"/>
</dbReference>
<comment type="cofactor">
    <cofactor evidence="10">
        <name>Zn(2+)</name>
        <dbReference type="ChEBI" id="CHEBI:29105"/>
    </cofactor>
    <text evidence="10">Binds 1 zinc ion per subunit.</text>
</comment>
<evidence type="ECO:0000256" key="10">
    <source>
        <dbReference type="HAMAP-Rule" id="MF_01820"/>
    </source>
</evidence>
<keyword evidence="5 10" id="KW-0547">Nucleotide-binding</keyword>
<comment type="function">
    <text evidence="10">One of several proteins that assist in the late maturation steps of the functional core of the 30S ribosomal subunit. Helps release RbfA from mature subunits. May play a role in the assembly of ribosomal proteins into the subunit. Circularly permuted GTPase that catalyzes slow GTP hydrolysis, GTPase activity is stimulated by the 30S ribosomal subunit.</text>
</comment>
<dbReference type="EC" id="3.6.1.-" evidence="10"/>
<comment type="subcellular location">
    <subcellularLocation>
        <location evidence="10">Cytoplasm</location>
    </subcellularLocation>
</comment>